<accession>A0ABR0KJZ6</accession>
<evidence type="ECO:0000256" key="3">
    <source>
        <dbReference type="SAM" id="MobiDB-lite"/>
    </source>
</evidence>
<dbReference type="Proteomes" id="UP001345013">
    <property type="component" value="Unassembled WGS sequence"/>
</dbReference>
<dbReference type="PROSITE" id="PS51207">
    <property type="entry name" value="PXA"/>
    <property type="match status" value="1"/>
</dbReference>
<proteinExistence type="predicted"/>
<dbReference type="Pfam" id="PF02194">
    <property type="entry name" value="PXA"/>
    <property type="match status" value="1"/>
</dbReference>
<evidence type="ECO:0000313" key="6">
    <source>
        <dbReference type="Proteomes" id="UP001345013"/>
    </source>
</evidence>
<keyword evidence="2" id="KW-0963">Cytoplasm</keyword>
<evidence type="ECO:0000259" key="4">
    <source>
        <dbReference type="PROSITE" id="PS51207"/>
    </source>
</evidence>
<keyword evidence="6" id="KW-1185">Reference proteome</keyword>
<organism evidence="5 6">
    <name type="scientific">Lithohypha guttulata</name>
    <dbReference type="NCBI Taxonomy" id="1690604"/>
    <lineage>
        <taxon>Eukaryota</taxon>
        <taxon>Fungi</taxon>
        <taxon>Dikarya</taxon>
        <taxon>Ascomycota</taxon>
        <taxon>Pezizomycotina</taxon>
        <taxon>Eurotiomycetes</taxon>
        <taxon>Chaetothyriomycetidae</taxon>
        <taxon>Chaetothyriales</taxon>
        <taxon>Trichomeriaceae</taxon>
        <taxon>Lithohypha</taxon>
    </lineage>
</organism>
<comment type="caution">
    <text evidence="5">The sequence shown here is derived from an EMBL/GenBank/DDBJ whole genome shotgun (WGS) entry which is preliminary data.</text>
</comment>
<dbReference type="PANTHER" id="PTHR22999:SF23">
    <property type="entry name" value="SORTING NEXIN-16"/>
    <property type="match status" value="1"/>
</dbReference>
<dbReference type="PANTHER" id="PTHR22999">
    <property type="entry name" value="PX SERINE/THREONINE KINASE PXK"/>
    <property type="match status" value="1"/>
</dbReference>
<reference evidence="5 6" key="1">
    <citation type="submission" date="2023-08" db="EMBL/GenBank/DDBJ databases">
        <title>Black Yeasts Isolated from many extreme environments.</title>
        <authorList>
            <person name="Coleine C."/>
            <person name="Stajich J.E."/>
            <person name="Selbmann L."/>
        </authorList>
    </citation>
    <scope>NUCLEOTIDE SEQUENCE [LARGE SCALE GENOMIC DNA]</scope>
    <source>
        <strain evidence="5 6">CCFEE 5885</strain>
    </source>
</reference>
<feature type="domain" description="PXA" evidence="4">
    <location>
        <begin position="95"/>
        <end position="282"/>
    </location>
</feature>
<dbReference type="InterPro" id="IPR051837">
    <property type="entry name" value="SortingNexin/PXDomain-PKLike"/>
</dbReference>
<dbReference type="SMART" id="SM00313">
    <property type="entry name" value="PXA"/>
    <property type="match status" value="1"/>
</dbReference>
<dbReference type="InterPro" id="IPR003114">
    <property type="entry name" value="Phox_assoc"/>
</dbReference>
<feature type="region of interest" description="Disordered" evidence="3">
    <location>
        <begin position="27"/>
        <end position="55"/>
    </location>
</feature>
<dbReference type="EMBL" id="JAVRRG010000013">
    <property type="protein sequence ID" value="KAK5098647.1"/>
    <property type="molecule type" value="Genomic_DNA"/>
</dbReference>
<evidence type="ECO:0000313" key="5">
    <source>
        <dbReference type="EMBL" id="KAK5098647.1"/>
    </source>
</evidence>
<evidence type="ECO:0000256" key="2">
    <source>
        <dbReference type="ARBA" id="ARBA00022490"/>
    </source>
</evidence>
<gene>
    <name evidence="5" type="ORF">LTR24_001753</name>
</gene>
<sequence length="591" mass="66105">MSFAVPAQPPGQPLSKAAPIAQLTIPAVAQSDDEAPAKPVDGLRGKRPKPVKEKNHLWPSSLQPTLVLIQRILTPDRNATDSTVIEDILPPLTSSNDVDIELYAILAIIIKDFVNTWYPRITTDHGFVEEITQIIAHCSRALEQRLRRVDTAALLLDEVPSLVQAHVDAYRTSKSASVNSPYNLAIRHLYHELNPHPALSPPPSHQDLSTLLHQEQNERAYRQLLVQGSLAILLPTEDLQNGPLRTLVGDIIADLVVGQALAGKICEGWFLHDTITKLSAIVSEKVQPKTSTDELHDDAKNRLEKFGLLASQSKSQQHYSPSNDQSKFSAWSWRIMQYGYLMYLFLRYVLRELQLVHHKPKRQQIARISTSSPTMSVNVESRTPSADHQQPRPVLTYGVYAMISTLLKLADRMPWLASMLVFLQHVLLAGVGQVGQLNSILDRLLYNAIETHFLPPSLLPKLLRTLRVALFPNNSMGPPAPPPPSIEERLAIKHRAARSVRALIPTYIARKYYATNDDDAIVEEITDDILDPLDDVYLNKHLVYDVLELILIRLIPELAEQPVSDLLAERGVDWQEVGALEIHNNDMNGAV</sequence>
<evidence type="ECO:0000256" key="1">
    <source>
        <dbReference type="ARBA" id="ARBA00004496"/>
    </source>
</evidence>
<name>A0ABR0KJZ6_9EURO</name>
<protein>
    <recommendedName>
        <fullName evidence="4">PXA domain-containing protein</fullName>
    </recommendedName>
</protein>
<comment type="subcellular location">
    <subcellularLocation>
        <location evidence="1">Cytoplasm</location>
    </subcellularLocation>
</comment>